<dbReference type="Proteomes" id="UP000095751">
    <property type="component" value="Unassembled WGS sequence"/>
</dbReference>
<gene>
    <name evidence="13" type="primary">GT4</name>
    <name evidence="13" type="ORF">FRACYDRAFT_248374</name>
</gene>
<organism evidence="13 14">
    <name type="scientific">Fragilariopsis cylindrus CCMP1102</name>
    <dbReference type="NCBI Taxonomy" id="635003"/>
    <lineage>
        <taxon>Eukaryota</taxon>
        <taxon>Sar</taxon>
        <taxon>Stramenopiles</taxon>
        <taxon>Ochrophyta</taxon>
        <taxon>Bacillariophyta</taxon>
        <taxon>Bacillariophyceae</taxon>
        <taxon>Bacillariophycidae</taxon>
        <taxon>Bacillariales</taxon>
        <taxon>Bacillariaceae</taxon>
        <taxon>Fragilariopsis</taxon>
    </lineage>
</organism>
<keyword evidence="6 11" id="KW-0812">Transmembrane</keyword>
<evidence type="ECO:0000256" key="8">
    <source>
        <dbReference type="ARBA" id="ARBA00022989"/>
    </source>
</evidence>
<reference evidence="13 14" key="1">
    <citation type="submission" date="2016-09" db="EMBL/GenBank/DDBJ databases">
        <title>Extensive genetic diversity and differential bi-allelic expression allows diatom success in the polar Southern Ocean.</title>
        <authorList>
            <consortium name="DOE Joint Genome Institute"/>
            <person name="Mock T."/>
            <person name="Otillar R.P."/>
            <person name="Strauss J."/>
            <person name="Dupont C."/>
            <person name="Frickenhaus S."/>
            <person name="Maumus F."/>
            <person name="Mcmullan M."/>
            <person name="Sanges R."/>
            <person name="Schmutz J."/>
            <person name="Toseland A."/>
            <person name="Valas R."/>
            <person name="Veluchamy A."/>
            <person name="Ward B.J."/>
            <person name="Allen A."/>
            <person name="Barry K."/>
            <person name="Falciatore A."/>
            <person name="Ferrante M."/>
            <person name="Fortunato A.E."/>
            <person name="Gloeckner G."/>
            <person name="Gruber A."/>
            <person name="Hipkin R."/>
            <person name="Janech M."/>
            <person name="Kroth P."/>
            <person name="Leese F."/>
            <person name="Lindquist E."/>
            <person name="Lyon B.R."/>
            <person name="Martin J."/>
            <person name="Mayer C."/>
            <person name="Parker M."/>
            <person name="Quesneville H."/>
            <person name="Raymond J."/>
            <person name="Uhlig C."/>
            <person name="Valentin K.U."/>
            <person name="Worden A.Z."/>
            <person name="Armbrust E.V."/>
            <person name="Bowler C."/>
            <person name="Green B."/>
            <person name="Moulton V."/>
            <person name="Van Oosterhout C."/>
            <person name="Grigoriev I."/>
        </authorList>
    </citation>
    <scope>NUCLEOTIDE SEQUENCE [LARGE SCALE GENOMIC DNA]</scope>
    <source>
        <strain evidence="13 14">CCMP1102</strain>
    </source>
</reference>
<evidence type="ECO:0000256" key="12">
    <source>
        <dbReference type="SAM" id="MobiDB-lite"/>
    </source>
</evidence>
<name>A0A1E7EUE6_9STRA</name>
<keyword evidence="14" id="KW-1185">Reference proteome</keyword>
<feature type="transmembrane region" description="Helical" evidence="11">
    <location>
        <begin position="351"/>
        <end position="375"/>
    </location>
</feature>
<protein>
    <recommendedName>
        <fullName evidence="11">Mannosyltransferase</fullName>
        <ecNumber evidence="11">2.4.1.-</ecNumber>
    </recommendedName>
</protein>
<evidence type="ECO:0000256" key="7">
    <source>
        <dbReference type="ARBA" id="ARBA00022824"/>
    </source>
</evidence>
<proteinExistence type="inferred from homology"/>
<feature type="transmembrane region" description="Helical" evidence="11">
    <location>
        <begin position="235"/>
        <end position="261"/>
    </location>
</feature>
<dbReference type="OrthoDB" id="10066429at2759"/>
<keyword evidence="9 11" id="KW-0472">Membrane</keyword>
<evidence type="ECO:0000256" key="11">
    <source>
        <dbReference type="RuleBase" id="RU363075"/>
    </source>
</evidence>
<dbReference type="GO" id="GO:0005789">
    <property type="term" value="C:endoplasmic reticulum membrane"/>
    <property type="evidence" value="ECO:0007669"/>
    <property type="project" value="UniProtKB-SubCell"/>
</dbReference>
<dbReference type="EC" id="2.4.1.-" evidence="11"/>
<feature type="transmembrane region" description="Helical" evidence="11">
    <location>
        <begin position="121"/>
        <end position="143"/>
    </location>
</feature>
<accession>A0A1E7EUE6</accession>
<evidence type="ECO:0000256" key="6">
    <source>
        <dbReference type="ARBA" id="ARBA00022692"/>
    </source>
</evidence>
<feature type="transmembrane region" description="Helical" evidence="11">
    <location>
        <begin position="12"/>
        <end position="32"/>
    </location>
</feature>
<feature type="transmembrane region" description="Helical" evidence="11">
    <location>
        <begin position="387"/>
        <end position="407"/>
    </location>
</feature>
<dbReference type="AlphaFoldDB" id="A0A1E7EUE6"/>
<evidence type="ECO:0000256" key="9">
    <source>
        <dbReference type="ARBA" id="ARBA00023136"/>
    </source>
</evidence>
<dbReference type="InParanoid" id="A0A1E7EUE6"/>
<evidence type="ECO:0000256" key="10">
    <source>
        <dbReference type="ARBA" id="ARBA00038466"/>
    </source>
</evidence>
<keyword evidence="7 11" id="KW-0256">Endoplasmic reticulum</keyword>
<sequence length="663" mass="75914">MIISRKSTIISWVVYIILLFFRVLVCPFQTGYVHPDEFFQGGQELFFGCPPTIPWEFEPTNALRSIIPPTFMTWFPLQIYDWLRKLLLLLTMRITIPGFANDRNGMTIVGMGSFSGMEVLIIPRIFCSLLSILIVDWSVWSIYEASNTTSTSKSTSNKIRNTKKEYRTNSNTEGSEEYCGVPIAVLLLASAWPTMVMLTRPFSNSMESYILALLIATVITHSRSNNIDIFFCWKIGTICAVGIFTRFTFVFFAFPLLLFLLYGMIQKFGMRKTIIWKKLSWMILFFAFTSVGIVLIDTQYYSSTTSDDDGNQQTSLFDFSSLVLTPLNALTYNSKISNLKEHGLHPRWTHAVVNMMIMFGPLTLFAYLSIPTTLWNRKSETIIEKDVIFMVYQTMIVFSLGFLSIAPHQEPRFLLPLIIPLVLLGEKYIKRFPTIGTFVWILFNVILFILFGVLHQGGVSQSLLSVGSTAIIQPRQTQPTSWIFWRTYMPPTFLTRLSRDIIDGTRTCSSRSSPEYNDGKKDPISCEQTTFGRELDDMCQKEKVRIVDLNGSSLEKLWNTIQTELPCSRNEEIHDQEAFLFLVVPFLAENDGSDDNGYYFSYAGQEEGRCQLPNEAYKCDHVSNYGPHLTTEDFPPYQYGTSATDYYDRLVLNVYNISCTETI</sequence>
<keyword evidence="4 11" id="KW-0328">Glycosyltransferase</keyword>
<dbReference type="InterPro" id="IPR005599">
    <property type="entry name" value="GPI_mannosylTrfase"/>
</dbReference>
<dbReference type="GO" id="GO:0000026">
    <property type="term" value="F:alpha-1,2-mannosyltransferase activity"/>
    <property type="evidence" value="ECO:0007669"/>
    <property type="project" value="TreeGrafter"/>
</dbReference>
<dbReference type="EMBL" id="KV784375">
    <property type="protein sequence ID" value="OEU09522.1"/>
    <property type="molecule type" value="Genomic_DNA"/>
</dbReference>
<feature type="transmembrane region" description="Helical" evidence="11">
    <location>
        <begin position="281"/>
        <end position="301"/>
    </location>
</feature>
<feature type="transmembrane region" description="Helical" evidence="11">
    <location>
        <begin position="180"/>
        <end position="199"/>
    </location>
</feature>
<evidence type="ECO:0000256" key="3">
    <source>
        <dbReference type="ARBA" id="ARBA00022502"/>
    </source>
</evidence>
<feature type="region of interest" description="Disordered" evidence="12">
    <location>
        <begin position="149"/>
        <end position="173"/>
    </location>
</feature>
<dbReference type="GO" id="GO:0006506">
    <property type="term" value="P:GPI anchor biosynthetic process"/>
    <property type="evidence" value="ECO:0007669"/>
    <property type="project" value="UniProtKB-KW"/>
</dbReference>
<evidence type="ECO:0000256" key="1">
    <source>
        <dbReference type="ARBA" id="ARBA00004477"/>
    </source>
</evidence>
<evidence type="ECO:0000256" key="5">
    <source>
        <dbReference type="ARBA" id="ARBA00022679"/>
    </source>
</evidence>
<comment type="pathway">
    <text evidence="2">Glycolipid biosynthesis; glycosylphosphatidylinositol-anchor biosynthesis.</text>
</comment>
<evidence type="ECO:0000256" key="4">
    <source>
        <dbReference type="ARBA" id="ARBA00022676"/>
    </source>
</evidence>
<feature type="transmembrane region" description="Helical" evidence="11">
    <location>
        <begin position="436"/>
        <end position="454"/>
    </location>
</feature>
<feature type="compositionally biased region" description="Low complexity" evidence="12">
    <location>
        <begin position="149"/>
        <end position="159"/>
    </location>
</feature>
<keyword evidence="3" id="KW-0337">GPI-anchor biosynthesis</keyword>
<dbReference type="PANTHER" id="PTHR22760">
    <property type="entry name" value="GLYCOSYLTRANSFERASE"/>
    <property type="match status" value="1"/>
</dbReference>
<comment type="similarity">
    <text evidence="10">Belongs to the glycosyltransferase 22 family. PIGZ subfamily.</text>
</comment>
<dbReference type="PANTHER" id="PTHR22760:SF3">
    <property type="entry name" value="GPI MANNOSYLTRANSFERASE 4"/>
    <property type="match status" value="1"/>
</dbReference>
<keyword evidence="8 11" id="KW-1133">Transmembrane helix</keyword>
<dbReference type="KEGG" id="fcy:FRACYDRAFT_248374"/>
<keyword evidence="5 13" id="KW-0808">Transferase</keyword>
<evidence type="ECO:0000313" key="13">
    <source>
        <dbReference type="EMBL" id="OEU09522.1"/>
    </source>
</evidence>
<comment type="subcellular location">
    <subcellularLocation>
        <location evidence="1 11">Endoplasmic reticulum membrane</location>
        <topology evidence="1 11">Multi-pass membrane protein</topology>
    </subcellularLocation>
</comment>
<evidence type="ECO:0000256" key="2">
    <source>
        <dbReference type="ARBA" id="ARBA00004687"/>
    </source>
</evidence>
<dbReference type="Pfam" id="PF03901">
    <property type="entry name" value="Glyco_transf_22"/>
    <property type="match status" value="1"/>
</dbReference>
<evidence type="ECO:0000313" key="14">
    <source>
        <dbReference type="Proteomes" id="UP000095751"/>
    </source>
</evidence>